<dbReference type="InParanoid" id="A0A804J069"/>
<evidence type="ECO:0000259" key="4">
    <source>
        <dbReference type="Pfam" id="PF23099"/>
    </source>
</evidence>
<keyword evidence="7" id="KW-1185">Reference proteome</keyword>
<organism evidence="6 7">
    <name type="scientific">Musa acuminata subsp. malaccensis</name>
    <name type="common">Wild banana</name>
    <name type="synonym">Musa malaccensis</name>
    <dbReference type="NCBI Taxonomy" id="214687"/>
    <lineage>
        <taxon>Eukaryota</taxon>
        <taxon>Viridiplantae</taxon>
        <taxon>Streptophyta</taxon>
        <taxon>Embryophyta</taxon>
        <taxon>Tracheophyta</taxon>
        <taxon>Spermatophyta</taxon>
        <taxon>Magnoliopsida</taxon>
        <taxon>Liliopsida</taxon>
        <taxon>Zingiberales</taxon>
        <taxon>Musaceae</taxon>
        <taxon>Musa</taxon>
    </lineage>
</organism>
<dbReference type="PANTHER" id="PTHR17695">
    <property type="entry name" value="SMALL SUBUNIT PROCESSOME COMPONENT 20 HOMOLOG"/>
    <property type="match status" value="1"/>
</dbReference>
<dbReference type="Gramene" id="Ma05_t02860.1">
    <property type="protein sequence ID" value="Ma05_p02860.1"/>
    <property type="gene ID" value="Ma05_g02860"/>
</dbReference>
<dbReference type="InterPro" id="IPR052575">
    <property type="entry name" value="SSU_processome_comp_20"/>
</dbReference>
<dbReference type="Proteomes" id="UP000012960">
    <property type="component" value="Unplaced"/>
</dbReference>
<dbReference type="EMBL" id="HG996470">
    <property type="protein sequence ID" value="CAG1837335.1"/>
    <property type="molecule type" value="Genomic_DNA"/>
</dbReference>
<feature type="domain" description="U3 small nucleolar RNA-associated protein 20" evidence="3">
    <location>
        <begin position="1765"/>
        <end position="1981"/>
    </location>
</feature>
<dbReference type="KEGG" id="mus:103983790"/>
<dbReference type="Pfam" id="PF20416">
    <property type="entry name" value="UTP20"/>
    <property type="match status" value="1"/>
</dbReference>
<proteinExistence type="predicted"/>
<dbReference type="InterPro" id="IPR011430">
    <property type="entry name" value="UTP20_N"/>
</dbReference>
<feature type="domain" description="U3 small nucleolar RNA-associated protein 20 N-terminal" evidence="2">
    <location>
        <begin position="893"/>
        <end position="1509"/>
    </location>
</feature>
<evidence type="ECO:0000313" key="6">
    <source>
        <dbReference type="EnsemblPlants" id="Ma05_p02860.1"/>
    </source>
</evidence>
<dbReference type="GO" id="GO:0032040">
    <property type="term" value="C:small-subunit processome"/>
    <property type="evidence" value="ECO:0000318"/>
    <property type="project" value="GO_Central"/>
</dbReference>
<protein>
    <submittedName>
        <fullName evidence="5">(wild Malaysian banana) hypothetical protein</fullName>
    </submittedName>
</protein>
<evidence type="ECO:0000259" key="3">
    <source>
        <dbReference type="Pfam" id="PF20416"/>
    </source>
</evidence>
<dbReference type="GO" id="GO:0005730">
    <property type="term" value="C:nucleolus"/>
    <property type="evidence" value="ECO:0000318"/>
    <property type="project" value="GO_Central"/>
</dbReference>
<dbReference type="Gene3D" id="1.25.10.10">
    <property type="entry name" value="Leucine-rich Repeat Variant"/>
    <property type="match status" value="2"/>
</dbReference>
<dbReference type="OrthoDB" id="360653at2759"/>
<reference evidence="6" key="2">
    <citation type="submission" date="2021-05" db="UniProtKB">
        <authorList>
            <consortium name="EnsemblPlants"/>
        </authorList>
    </citation>
    <scope>IDENTIFICATION</scope>
    <source>
        <strain evidence="6">subsp. malaccensis</strain>
    </source>
</reference>
<dbReference type="InterPro" id="IPR046523">
    <property type="entry name" value="UTP20_dom"/>
</dbReference>
<evidence type="ECO:0000313" key="7">
    <source>
        <dbReference type="Proteomes" id="UP000012960"/>
    </source>
</evidence>
<dbReference type="OMA" id="EGLMAMF"/>
<dbReference type="PANTHER" id="PTHR17695:SF11">
    <property type="entry name" value="SMALL SUBUNIT PROCESSOME COMPONENT 20 HOMOLOG"/>
    <property type="match status" value="1"/>
</dbReference>
<evidence type="ECO:0000256" key="1">
    <source>
        <dbReference type="SAM" id="MobiDB-lite"/>
    </source>
</evidence>
<gene>
    <name evidence="5" type="ORF">GSMUA_255120.1</name>
</gene>
<evidence type="ECO:0000313" key="5">
    <source>
        <dbReference type="EMBL" id="CAG1837335.1"/>
    </source>
</evidence>
<name>A0A804J069_MUSAM</name>
<dbReference type="InterPro" id="IPR057525">
    <property type="entry name" value="UTP20_C"/>
</dbReference>
<dbReference type="EnsemblPlants" id="Ma05_t02860.1">
    <property type="protein sequence ID" value="Ma05_p02860.1"/>
    <property type="gene ID" value="Ma05_g02860"/>
</dbReference>
<dbReference type="GO" id="GO:0030686">
    <property type="term" value="C:90S preribosome"/>
    <property type="evidence" value="ECO:0000318"/>
    <property type="project" value="GO_Central"/>
</dbReference>
<dbReference type="Pfam" id="PF23099">
    <property type="entry name" value="UTP20_C"/>
    <property type="match status" value="1"/>
</dbReference>
<accession>A0A804J069</accession>
<dbReference type="SUPFAM" id="SSF48371">
    <property type="entry name" value="ARM repeat"/>
    <property type="match status" value="3"/>
</dbReference>
<evidence type="ECO:0000259" key="2">
    <source>
        <dbReference type="Pfam" id="PF07539"/>
    </source>
</evidence>
<sequence>MATSQSHAVKSLNTSSGRRRFVFKSFSQRVEEIDINVYRSLDPVKAQPSAGSSFLRESLVSWRELNTAEDFISFYEKMMPLVQTLPQVILHKEIIMSELLDRLHVKARLSLEPILMLISALSRDLLDEFLPFLQRLTNALVDLLRNGGNHDPEILEQVFTSWSYIMMYMQKYLVKDVVYVLKMTIHLRYFPKDYIQEFMAEAVSFLLRNACKVQLWKGVSKVIMEVAKSSSMRRTGVTALLWHVMRGAPSMLHSKAETVWHLLMDKSIFSLGEKYPEGQDALLQVTIGIIRRLCNEINPEELKVIFHSLIKEILNCISDGDLEHLNHLLSLLTFAVCNIDGSKVYDRQTILDLVSSLIQSFVVPSISVEMEDLPSKVLSRVLELMLCLLDVPLISVDMSSILLLYAPVFKLKSSRLLEFLRGFILKDPEIVHVFRSHILSVMGDLVEVSPEEALFLMMAFFEKQRKQQICDVVGVSEDKVLKLCKFSNEFIIYWIKLLHDNTGNSDQLNEQVSEMEMAILWGVVSCYPYLPYSQDSLVLIKDLIVTIDQLLETEIEKNASFPKSTWQSIIGAALSSFHKLLLVKKLGPSETGIFLHLAKRHKSSLQVLSAVAEYSDSVFGSKAEGASSWNVFQEFDVQDVIDSVTSFADNLSLPNKAVRVSTLRILSHYAPLDHTLLTSDVRPHKKLKTEESEASVVASQCIDVIELLLSVEMTPLSISTSRKIVILLSKLQMSLSSGRINDIYIPLLLNGIIGILHNRFSHIWEPALDCLTILIGRHKELAWNSFVHYLDSCQSKFLCSGNHLVKLNSGSSQPKELIDCFKLFLVPEFDCTPSMMVTTLLLQSLQKIPEIAESRSRQLIPLFFKFLGYSGDDCFSVESYTDHACKGMDWKMILKEWLNLLVQMRNARSLYRSPVLKEVLVKRLLDEVDPNIQLKVLDCLLNWKNDFMVSYDEHLKNLILSKNIRNELTTWAVSEESECIQEGHRHHLIPIIIRLLTPKVRKLKTLGSRKHTGVSHRRAVLCFLAQLEVEELQLFFSLLLKPLIPRHLTNELFDSLNDEPSGGLIGGSQSSILIKCSTSIEVANVSWKKKNGFVHVVEEILRTFDESRIKPYLNPLMMIVVWILENCMLNLASENRNRAVNIAESLSGNLPDHEVRTAARNSLLITAKQFKDLRSLCLKVISFVLNKYGSHDFGSDFWNIFFSSLKPLIDSFKHEGSSSEKPSSLLSCFVAMSRSHVLVPLLDKEANLVPTIFSMLTVRTASDAIISSVLSFIENLLNLDNSEDHQEIDSPKGILVPHLDVLIQSFHLLLQSRKVHRKCTTWPGTSELRIFKLLVRYITDPTIAEQFVDILMPLFKKKDSSPDEALEGLHVLKGILPVVGSESSGKILEAIHPLLVSAGLELRLCICDILNRLVLIDPSLAFVARLLHGLNAVSSSEIGELDYDTRVNAYETVRPELFAKLKVEHALLILSHCVYDMASDELIFRQSASRALHSFIHFSASVLNNSESNSAEMLFNDGSHEDTTNLIVKKEDTVITWTKSCIKQIVNKTFLKNIGDAMTKDISVQKEWIAVLRDMVYHFQGLPSLNSFRPLCSEDPEVDFFNNILHLQIHRRRRALSRFRNVLGAGNLTEDVILKVFLPLFFNMLIDVQDGKGEDIRNACMETLACISGHMHWEPYRRFLMRCFREMIRRPDKQKILLRLICAILDMFHFSHMNLSEVMEGGTELTTEVKSTNALPSIESHSDVSEVQKFLQNILMQIQKLLTSDTEKVNVNISLAAIKVLKLLPVEIMESQLSSIVHQICTFLKNRLESIRDEARSALAACVKELGLEYLQFVVKILQAILKRGYELHVLGYTLNFILLKTLSNPAVGKLDYCLDELLFVAENDILGDVAEEKDVDKIASKMKETRKRKSFETLKLISQSITFRTHAMKLLLPIKAQLQKYTTPKMKVRLEMMLQHIALGIECNSSVELSELFIFVYGLIEDGISPEGSHGNEISTNGINKKPVHDGSQKRDTSSHCKLGPHNSHLIVVFALGLLHNRLKNMKLEEDEQLLSMLDPFIKLLGDCLSSKYEGVLAASFRCLAPLVRLPLPSLQGHADKIKILLLEIAQKSGNVGSPLVQSCLKLLTVLLRSTRISLSKDQLHMLIQFPVFIDLQTKPSPVALSLLKSIVDRKLVAHEIYDIIMQVAELMVTSHSEPIRKKSSQVLLQFLLDYRLSDKRLQQHMDFLLSNLSYEHSSGREAVLEMLHAILIKFPKSVVDNQAQSFFLHLVVALANESDSKMRAMVATVIKVLLSRTSQHATRPILGYSLSWYMGEKQHLWSASAEVLGLLVEVMTKDIREHITSILHVAKGILEASIHAASNKGLDIMNEPAIPLWKEAYYSLIMLEKMLQYFPELYFERNLEEIWVIICKFLLHPHIWVRNISSRLVASYFIAVTEASKTDNQQLKSGGYFLVNPSRLFAVAVSCLNQLKTSLIDDTMSNLITQNLVFSVCGLHSRLIKSLVPHDYWSTLNSSEKGVYLEAFEFLGSKKAKSSFLLSTTVRSNFSGTSDEADEDNGEDVRSLLVVPLIKRMGKIAMHMEDVQMRIAFNSFKMISLQTGSEGSRSYAIHMLGPLYKACEGFAGKVISDEIKQLAEEVRDSLRDVLGVDSFVQVYNRVRKNVKQKRDKRRQEQKLLAVINPMRHAKRKLRISAKHRAHKKRKIMSMKMGRGIR</sequence>
<feature type="region of interest" description="Disordered" evidence="1">
    <location>
        <begin position="1991"/>
        <end position="2018"/>
    </location>
</feature>
<feature type="domain" description="U3 small nucleolar RNA-associated protein 20 C-terminal" evidence="4">
    <location>
        <begin position="2626"/>
        <end position="2701"/>
    </location>
</feature>
<dbReference type="Pfam" id="PF07539">
    <property type="entry name" value="UTP20_N"/>
    <property type="match status" value="1"/>
</dbReference>
<feature type="compositionally biased region" description="Basic and acidic residues" evidence="1">
    <location>
        <begin position="2004"/>
        <end position="2016"/>
    </location>
</feature>
<dbReference type="InterPro" id="IPR011989">
    <property type="entry name" value="ARM-like"/>
</dbReference>
<dbReference type="InterPro" id="IPR016024">
    <property type="entry name" value="ARM-type_fold"/>
</dbReference>
<reference evidence="5" key="1">
    <citation type="submission" date="2021-03" db="EMBL/GenBank/DDBJ databases">
        <authorList>
            <consortium name="Genoscope - CEA"/>
            <person name="William W."/>
        </authorList>
    </citation>
    <scope>NUCLEOTIDE SEQUENCE</scope>
    <source>
        <strain evidence="5">Doubled-haploid Pahang</strain>
    </source>
</reference>